<dbReference type="PANTHER" id="PTHR33221:SF15">
    <property type="entry name" value="HTH-TYPE TRANSCRIPTIONAL REGULATOR YWGB-RELATED"/>
    <property type="match status" value="1"/>
</dbReference>
<accession>A0ABP3HWB5</accession>
<evidence type="ECO:0000313" key="1">
    <source>
        <dbReference type="EMBL" id="GAA0381774.1"/>
    </source>
</evidence>
<dbReference type="PROSITE" id="PS51197">
    <property type="entry name" value="HTH_RRF2_2"/>
    <property type="match status" value="1"/>
</dbReference>
<dbReference type="Pfam" id="PF02082">
    <property type="entry name" value="Rrf2"/>
    <property type="match status" value="1"/>
</dbReference>
<name>A0ABP3HWB5_9CAUL</name>
<dbReference type="EMBL" id="BAAAEJ010000003">
    <property type="protein sequence ID" value="GAA0381774.1"/>
    <property type="molecule type" value="Genomic_DNA"/>
</dbReference>
<keyword evidence="2" id="KW-1185">Reference proteome</keyword>
<dbReference type="Gene3D" id="1.10.10.10">
    <property type="entry name" value="Winged helix-like DNA-binding domain superfamily/Winged helix DNA-binding domain"/>
    <property type="match status" value="1"/>
</dbReference>
<evidence type="ECO:0000313" key="2">
    <source>
        <dbReference type="Proteomes" id="UP001500791"/>
    </source>
</evidence>
<dbReference type="InterPro" id="IPR036388">
    <property type="entry name" value="WH-like_DNA-bd_sf"/>
</dbReference>
<dbReference type="SUPFAM" id="SSF46785">
    <property type="entry name" value="Winged helix' DNA-binding domain"/>
    <property type="match status" value="1"/>
</dbReference>
<comment type="caution">
    <text evidence="1">The sequence shown here is derived from an EMBL/GenBank/DDBJ whole genome shotgun (WGS) entry which is preliminary data.</text>
</comment>
<proteinExistence type="predicted"/>
<dbReference type="Proteomes" id="UP001500791">
    <property type="component" value="Unassembled WGS sequence"/>
</dbReference>
<dbReference type="InterPro" id="IPR036390">
    <property type="entry name" value="WH_DNA-bd_sf"/>
</dbReference>
<dbReference type="InterPro" id="IPR000944">
    <property type="entry name" value="Tscrpt_reg_Rrf2"/>
</dbReference>
<dbReference type="RefSeq" id="WP_167175406.1">
    <property type="nucleotide sequence ID" value="NZ_BAAAEJ010000003.1"/>
</dbReference>
<protein>
    <submittedName>
        <fullName evidence="1">Rrf2 family transcriptional regulator</fullName>
    </submittedName>
</protein>
<dbReference type="PANTHER" id="PTHR33221">
    <property type="entry name" value="WINGED HELIX-TURN-HELIX TRANSCRIPTIONAL REGULATOR, RRF2 FAMILY"/>
    <property type="match status" value="1"/>
</dbReference>
<reference evidence="2" key="1">
    <citation type="journal article" date="2019" name="Int. J. Syst. Evol. Microbiol.">
        <title>The Global Catalogue of Microorganisms (GCM) 10K type strain sequencing project: providing services to taxonomists for standard genome sequencing and annotation.</title>
        <authorList>
            <consortium name="The Broad Institute Genomics Platform"/>
            <consortium name="The Broad Institute Genome Sequencing Center for Infectious Disease"/>
            <person name="Wu L."/>
            <person name="Ma J."/>
        </authorList>
    </citation>
    <scope>NUCLEOTIDE SEQUENCE [LARGE SCALE GENOMIC DNA]</scope>
    <source>
        <strain evidence="2">JCM 13476</strain>
    </source>
</reference>
<organism evidence="1 2">
    <name type="scientific">Brevundimonas terrae</name>
    <dbReference type="NCBI Taxonomy" id="363631"/>
    <lineage>
        <taxon>Bacteria</taxon>
        <taxon>Pseudomonadati</taxon>
        <taxon>Pseudomonadota</taxon>
        <taxon>Alphaproteobacteria</taxon>
        <taxon>Caulobacterales</taxon>
        <taxon>Caulobacteraceae</taxon>
        <taxon>Brevundimonas</taxon>
    </lineage>
</organism>
<sequence>MSDSQKFPVAAHALAYLAHKGAYEAKDAVASAILASSVPTNPVVIRRVTALLAKGGLIATRPGASGGSWLLRRPETIPLDEVLRAVNGCAHLGSTPLGAQGCPVGQHIPRQVAKALTAADNAAALALSKITIADLLEEDPASLKGLMPHASCPQAA</sequence>
<gene>
    <name evidence="1" type="ORF">GCM10009093_05930</name>
</gene>